<comment type="caution">
    <text evidence="1">The sequence shown here is derived from an EMBL/GenBank/DDBJ whole genome shotgun (WGS) entry which is preliminary data.</text>
</comment>
<name>A0A5U8XN13_SALMU</name>
<evidence type="ECO:0000313" key="1">
    <source>
        <dbReference type="EMBL" id="EBS0563185.1"/>
    </source>
</evidence>
<protein>
    <submittedName>
        <fullName evidence="1">Uncharacterized protein</fullName>
    </submittedName>
</protein>
<accession>A0A5U8XN13</accession>
<gene>
    <name evidence="1" type="ORF">DTU56_08660</name>
</gene>
<organism evidence="1">
    <name type="scientific">Salmonella muenchen</name>
    <dbReference type="NCBI Taxonomy" id="596"/>
    <lineage>
        <taxon>Bacteria</taxon>
        <taxon>Pseudomonadati</taxon>
        <taxon>Pseudomonadota</taxon>
        <taxon>Gammaproteobacteria</taxon>
        <taxon>Enterobacterales</taxon>
        <taxon>Enterobacteriaceae</taxon>
        <taxon>Salmonella</taxon>
    </lineage>
</organism>
<proteinExistence type="predicted"/>
<dbReference type="EMBL" id="AAGUDP010000006">
    <property type="protein sequence ID" value="EBS0563185.1"/>
    <property type="molecule type" value="Genomic_DNA"/>
</dbReference>
<dbReference type="AlphaFoldDB" id="A0A5U8XN13"/>
<reference evidence="1" key="1">
    <citation type="submission" date="2018-07" db="EMBL/GenBank/DDBJ databases">
        <authorList>
            <person name="Ashton P.M."/>
            <person name="Dallman T."/>
            <person name="Nair S."/>
            <person name="De Pinna E."/>
            <person name="Peters T."/>
            <person name="Grant K."/>
        </authorList>
    </citation>
    <scope>NUCLEOTIDE SEQUENCE</scope>
    <source>
        <strain evidence="1">142535</strain>
    </source>
</reference>
<sequence length="190" mass="22080">MSYVYFRDVDAMINSEFDHRKAINWEAINKHNPLTRSPGVNHHYLLGLRKDQKWEIVPILYSTGRAYINVDLRQHDLKAMFDTLQYVCPHCIVQVLHKIDTTPEGFVVEQQEFTNGHCVRINQNTPPTYMFISGDTWMSDLMSVIAEHQRGKHISVTIHKDHLDPGGAVMMNLESHGFIGYRSCIFKDFF</sequence>